<reference evidence="7" key="1">
    <citation type="submission" date="2016-10" db="EMBL/GenBank/DDBJ databases">
        <authorList>
            <person name="Varghese N."/>
            <person name="Submissions S."/>
        </authorList>
    </citation>
    <scope>NUCLEOTIDE SEQUENCE [LARGE SCALE GENOMIC DNA]</scope>
    <source>
        <strain evidence="7">DSM 1565</strain>
    </source>
</reference>
<evidence type="ECO:0000259" key="5">
    <source>
        <dbReference type="PROSITE" id="PS50830"/>
    </source>
</evidence>
<evidence type="ECO:0000256" key="4">
    <source>
        <dbReference type="SAM" id="MobiDB-lite"/>
    </source>
</evidence>
<keyword evidence="1" id="KW-0540">Nuclease</keyword>
<dbReference type="AlphaFoldDB" id="A0A1I7NS00"/>
<dbReference type="GO" id="GO:0003676">
    <property type="term" value="F:nucleic acid binding"/>
    <property type="evidence" value="ECO:0007669"/>
    <property type="project" value="InterPro"/>
</dbReference>
<dbReference type="Proteomes" id="UP000199423">
    <property type="component" value="Unassembled WGS sequence"/>
</dbReference>
<proteinExistence type="predicted"/>
<dbReference type="Pfam" id="PF00565">
    <property type="entry name" value="SNase"/>
    <property type="match status" value="1"/>
</dbReference>
<name>A0A1I7NS00_9HYPH</name>
<dbReference type="InterPro" id="IPR016071">
    <property type="entry name" value="Staphylococal_nuclease_OB-fold"/>
</dbReference>
<gene>
    <name evidence="6" type="ORF">SAMN04488557_3135</name>
</gene>
<dbReference type="GO" id="GO:0016787">
    <property type="term" value="F:hydrolase activity"/>
    <property type="evidence" value="ECO:0007669"/>
    <property type="project" value="UniProtKB-KW"/>
</dbReference>
<keyword evidence="7" id="KW-1185">Reference proteome</keyword>
<dbReference type="PANTHER" id="PTHR12302">
    <property type="entry name" value="EBNA2 BINDING PROTEIN P100"/>
    <property type="match status" value="1"/>
</dbReference>
<dbReference type="GO" id="GO:0004519">
    <property type="term" value="F:endonuclease activity"/>
    <property type="evidence" value="ECO:0007669"/>
    <property type="project" value="UniProtKB-KW"/>
</dbReference>
<evidence type="ECO:0000256" key="3">
    <source>
        <dbReference type="ARBA" id="ARBA00022801"/>
    </source>
</evidence>
<protein>
    <submittedName>
        <fullName evidence="6">Nuclease homologue</fullName>
    </submittedName>
</protein>
<organism evidence="6 7">
    <name type="scientific">Hyphomicrobium facile</name>
    <dbReference type="NCBI Taxonomy" id="51670"/>
    <lineage>
        <taxon>Bacteria</taxon>
        <taxon>Pseudomonadati</taxon>
        <taxon>Pseudomonadota</taxon>
        <taxon>Alphaproteobacteria</taxon>
        <taxon>Hyphomicrobiales</taxon>
        <taxon>Hyphomicrobiaceae</taxon>
        <taxon>Hyphomicrobium</taxon>
    </lineage>
</organism>
<dbReference type="Gene3D" id="2.40.50.90">
    <property type="match status" value="1"/>
</dbReference>
<dbReference type="SMART" id="SM00318">
    <property type="entry name" value="SNc"/>
    <property type="match status" value="1"/>
</dbReference>
<feature type="domain" description="TNase-like" evidence="5">
    <location>
        <begin position="77"/>
        <end position="205"/>
    </location>
</feature>
<evidence type="ECO:0000256" key="1">
    <source>
        <dbReference type="ARBA" id="ARBA00022722"/>
    </source>
</evidence>
<dbReference type="InterPro" id="IPR035437">
    <property type="entry name" value="SNase_OB-fold_sf"/>
</dbReference>
<dbReference type="PROSITE" id="PS50830">
    <property type="entry name" value="TNASE_3"/>
    <property type="match status" value="1"/>
</dbReference>
<accession>A0A1I7NS00</accession>
<dbReference type="PROSITE" id="PS01284">
    <property type="entry name" value="TNASE_2"/>
    <property type="match status" value="1"/>
</dbReference>
<sequence>MLFSVGPGSRRSIEGGIGFFRTLAKRGDYDQICVMAWRGSAAIFGVLVLLGVHPRAVAADDNQAQTCTLEPGPIRTVTRIVDGETIILDDGKVVRLIGALAPRARDANAAHGAWPPEVDTIRALSDLVLAKKIKLAFAGRRIDRYGRTLAHVFVDDHGQQSWVQGALLAKGFARAYGFPESFTCSAELLAHEAEAREKRLGLWNNGVYRTLPADRAGEVMKQRGKYVRVTGTVASIGRTKSAAYINFSNDWQTDFTARVDKKVLAANPEFDRALDGLTGKTVVVRGWIERRNGPMIDIADPSQLEMPLPPGTPATVSDQSPLNPLLSVRAPGDPI</sequence>
<dbReference type="EMBL" id="FPCH01000003">
    <property type="protein sequence ID" value="SFV37382.1"/>
    <property type="molecule type" value="Genomic_DNA"/>
</dbReference>
<evidence type="ECO:0000313" key="6">
    <source>
        <dbReference type="EMBL" id="SFV37382.1"/>
    </source>
</evidence>
<keyword evidence="2" id="KW-0255">Endonuclease</keyword>
<keyword evidence="3" id="KW-0378">Hydrolase</keyword>
<dbReference type="SUPFAM" id="SSF50199">
    <property type="entry name" value="Staphylococcal nuclease"/>
    <property type="match status" value="1"/>
</dbReference>
<evidence type="ECO:0000256" key="2">
    <source>
        <dbReference type="ARBA" id="ARBA00022759"/>
    </source>
</evidence>
<dbReference type="STRING" id="51670.SAMN04488557_3135"/>
<dbReference type="PANTHER" id="PTHR12302:SF3">
    <property type="entry name" value="SERINE_THREONINE-PROTEIN KINASE 31"/>
    <property type="match status" value="1"/>
</dbReference>
<feature type="region of interest" description="Disordered" evidence="4">
    <location>
        <begin position="302"/>
        <end position="335"/>
    </location>
</feature>
<dbReference type="InterPro" id="IPR002071">
    <property type="entry name" value="Thermonucl_AS"/>
</dbReference>
<evidence type="ECO:0000313" key="7">
    <source>
        <dbReference type="Proteomes" id="UP000199423"/>
    </source>
</evidence>